<comment type="pathway">
    <text evidence="7">Amino-acid biosynthesis; D-alanine biosynthesis; D-alanine from L-alanine: step 1/1.</text>
</comment>
<dbReference type="GO" id="GO:0030170">
    <property type="term" value="F:pyridoxal phosphate binding"/>
    <property type="evidence" value="ECO:0007669"/>
    <property type="project" value="UniProtKB-UniRule"/>
</dbReference>
<evidence type="ECO:0000256" key="5">
    <source>
        <dbReference type="ARBA" id="ARBA00022898"/>
    </source>
</evidence>
<comment type="cofactor">
    <cofactor evidence="2 7 8">
        <name>pyridoxal 5'-phosphate</name>
        <dbReference type="ChEBI" id="CHEBI:597326"/>
    </cofactor>
</comment>
<dbReference type="EMBL" id="CP004373">
    <property type="protein sequence ID" value="AHK72044.1"/>
    <property type="molecule type" value="Genomic_DNA"/>
</dbReference>
<feature type="active site" description="Proton acceptor; specific for D-alanine" evidence="7">
    <location>
        <position position="45"/>
    </location>
</feature>
<protein>
    <recommendedName>
        <fullName evidence="4 7">Alanine racemase</fullName>
        <ecNumber evidence="4 7">5.1.1.1</ecNumber>
    </recommendedName>
</protein>
<dbReference type="Pfam" id="PF00842">
    <property type="entry name" value="Ala_racemase_C"/>
    <property type="match status" value="1"/>
</dbReference>
<evidence type="ECO:0000256" key="9">
    <source>
        <dbReference type="PIRSR" id="PIRSR600821-52"/>
    </source>
</evidence>
<evidence type="ECO:0000256" key="3">
    <source>
        <dbReference type="ARBA" id="ARBA00007880"/>
    </source>
</evidence>
<evidence type="ECO:0000256" key="2">
    <source>
        <dbReference type="ARBA" id="ARBA00001933"/>
    </source>
</evidence>
<dbReference type="Gene3D" id="3.20.20.10">
    <property type="entry name" value="Alanine racemase"/>
    <property type="match status" value="1"/>
</dbReference>
<feature type="domain" description="Alanine racemase C-terminal" evidence="10">
    <location>
        <begin position="239"/>
        <end position="364"/>
    </location>
</feature>
<feature type="modified residue" description="N6-(pyridoxal phosphate)lysine" evidence="7 8">
    <location>
        <position position="45"/>
    </location>
</feature>
<dbReference type="InterPro" id="IPR009006">
    <property type="entry name" value="Ala_racemase/Decarboxylase_C"/>
</dbReference>
<evidence type="ECO:0000256" key="1">
    <source>
        <dbReference type="ARBA" id="ARBA00000316"/>
    </source>
</evidence>
<dbReference type="SUPFAM" id="SSF50621">
    <property type="entry name" value="Alanine racemase C-terminal domain-like"/>
    <property type="match status" value="1"/>
</dbReference>
<dbReference type="AlphaFoldDB" id="A0A067Z6S3"/>
<dbReference type="PANTHER" id="PTHR30511:SF0">
    <property type="entry name" value="ALANINE RACEMASE, CATABOLIC-RELATED"/>
    <property type="match status" value="1"/>
</dbReference>
<dbReference type="GeneID" id="56906399"/>
<evidence type="ECO:0000256" key="7">
    <source>
        <dbReference type="HAMAP-Rule" id="MF_01201"/>
    </source>
</evidence>
<reference evidence="11 12" key="1">
    <citation type="journal article" date="2015" name="Appl. Microbiol. Biotechnol.">
        <title>The consequence of an additional NADH dehydrogenase paralog on the growth of Gluconobacter oxydans DSM3504.</title>
        <authorList>
            <person name="Kostner D."/>
            <person name="Luchterhand B."/>
            <person name="Junker A."/>
            <person name="Volland S."/>
            <person name="Daniel R."/>
            <person name="Buchs J."/>
            <person name="Liebl W."/>
            <person name="Ehrenreich A."/>
        </authorList>
    </citation>
    <scope>NUCLEOTIDE SEQUENCE [LARGE SCALE GENOMIC DNA]</scope>
    <source>
        <strain evidence="11">DSM 3504</strain>
    </source>
</reference>
<evidence type="ECO:0000256" key="6">
    <source>
        <dbReference type="ARBA" id="ARBA00023235"/>
    </source>
</evidence>
<proteinExistence type="inferred from homology"/>
<dbReference type="PANTHER" id="PTHR30511">
    <property type="entry name" value="ALANINE RACEMASE"/>
    <property type="match status" value="1"/>
</dbReference>
<gene>
    <name evidence="11" type="primary">alr2</name>
    <name evidence="11" type="ORF">GLS_c21730</name>
</gene>
<evidence type="ECO:0000313" key="11">
    <source>
        <dbReference type="EMBL" id="AHK72044.1"/>
    </source>
</evidence>
<feature type="binding site" evidence="7 9">
    <location>
        <position position="143"/>
    </location>
    <ligand>
        <name>substrate</name>
    </ligand>
</feature>
<dbReference type="InterPro" id="IPR001608">
    <property type="entry name" value="Ala_racemase_N"/>
</dbReference>
<dbReference type="PRINTS" id="PR00992">
    <property type="entry name" value="ALARACEMASE"/>
</dbReference>
<dbReference type="InterPro" id="IPR000821">
    <property type="entry name" value="Ala_racemase"/>
</dbReference>
<dbReference type="KEGG" id="goy:GLS_c21730"/>
<dbReference type="HAMAP" id="MF_01201">
    <property type="entry name" value="Ala_racemase"/>
    <property type="match status" value="1"/>
</dbReference>
<comment type="similarity">
    <text evidence="3 7">Belongs to the alanine racemase family.</text>
</comment>
<dbReference type="CDD" id="cd00430">
    <property type="entry name" value="PLPDE_III_AR"/>
    <property type="match status" value="1"/>
</dbReference>
<evidence type="ECO:0000256" key="4">
    <source>
        <dbReference type="ARBA" id="ARBA00013089"/>
    </source>
</evidence>
<feature type="binding site" evidence="7 9">
    <location>
        <position position="308"/>
    </location>
    <ligand>
        <name>substrate</name>
    </ligand>
</feature>
<dbReference type="SUPFAM" id="SSF51419">
    <property type="entry name" value="PLP-binding barrel"/>
    <property type="match status" value="1"/>
</dbReference>
<comment type="function">
    <text evidence="7">Catalyzes the interconversion of L-alanine and D-alanine. May also act on other amino acids.</text>
</comment>
<dbReference type="SMART" id="SM01005">
    <property type="entry name" value="Ala_racemase_C"/>
    <property type="match status" value="1"/>
</dbReference>
<dbReference type="RefSeq" id="WP_041112251.1">
    <property type="nucleotide sequence ID" value="NZ_CP004373.1"/>
</dbReference>
<accession>A0A067Z6S3</accession>
<evidence type="ECO:0000259" key="10">
    <source>
        <dbReference type="SMART" id="SM01005"/>
    </source>
</evidence>
<organism evidence="11 12">
    <name type="scientific">Gluconobacter oxydans DSM 3504</name>
    <dbReference type="NCBI Taxonomy" id="1288313"/>
    <lineage>
        <taxon>Bacteria</taxon>
        <taxon>Pseudomonadati</taxon>
        <taxon>Pseudomonadota</taxon>
        <taxon>Alphaproteobacteria</taxon>
        <taxon>Acetobacterales</taxon>
        <taxon>Acetobacteraceae</taxon>
        <taxon>Gluconobacter</taxon>
    </lineage>
</organism>
<dbReference type="HOGENOM" id="CLU_028393_1_1_5"/>
<dbReference type="PROSITE" id="PS00395">
    <property type="entry name" value="ALANINE_RACEMASE"/>
    <property type="match status" value="1"/>
</dbReference>
<dbReference type="InterPro" id="IPR011079">
    <property type="entry name" value="Ala_racemase_C"/>
</dbReference>
<evidence type="ECO:0000256" key="8">
    <source>
        <dbReference type="PIRSR" id="PIRSR600821-50"/>
    </source>
</evidence>
<comment type="catalytic activity">
    <reaction evidence="1 7">
        <text>L-alanine = D-alanine</text>
        <dbReference type="Rhea" id="RHEA:20249"/>
        <dbReference type="ChEBI" id="CHEBI:57416"/>
        <dbReference type="ChEBI" id="CHEBI:57972"/>
        <dbReference type="EC" id="5.1.1.1"/>
    </reaction>
</comment>
<evidence type="ECO:0000313" key="12">
    <source>
        <dbReference type="Proteomes" id="UP000031656"/>
    </source>
</evidence>
<feature type="active site" description="Proton acceptor; specific for L-alanine" evidence="7">
    <location>
        <position position="260"/>
    </location>
</feature>
<keyword evidence="6 7" id="KW-0413">Isomerase</keyword>
<dbReference type="InterPro" id="IPR029066">
    <property type="entry name" value="PLP-binding_barrel"/>
</dbReference>
<dbReference type="GO" id="GO:0005829">
    <property type="term" value="C:cytosol"/>
    <property type="evidence" value="ECO:0007669"/>
    <property type="project" value="TreeGrafter"/>
</dbReference>
<dbReference type="GO" id="GO:0030632">
    <property type="term" value="P:D-alanine biosynthetic process"/>
    <property type="evidence" value="ECO:0007669"/>
    <property type="project" value="UniProtKB-UniRule"/>
</dbReference>
<dbReference type="UniPathway" id="UPA00042">
    <property type="reaction ID" value="UER00497"/>
</dbReference>
<sequence>MQTVFQDAASARAGAWLGVSLRAIAENYNLVAALGAGAECAAVVKADAYGLGADRVAPVLAARGAGTFFVAHLDEGIVLRAILPEVRIFVLHGFMPGCEGSMQAHNLIPVLNDLEQVRSWQRLCGEKGCAFPAALQFDTGMSRFGLSDHDLQDRSVFEGLNLQLVMSHLACADTPDNPANAMQRKRFVEMAAGFPGVPRSLAASSGIFLGPDYHFELIRPGAALYGIAPFEGSRALKPVVSLDARIVQIRTVQAADRVGYGLGWTATKPTRIATLGLGYADGFFRAQAGRGAVWHGQTRLPVIGRVSMDSISVDLTDAPAGLKAGDVLSVLGPAQDVDALARSAGTIGYEVLTALGSRFHRVYVSDD</sequence>
<dbReference type="NCBIfam" id="TIGR00492">
    <property type="entry name" value="alr"/>
    <property type="match status" value="1"/>
</dbReference>
<dbReference type="Gene3D" id="2.40.37.10">
    <property type="entry name" value="Lyase, Ornithine Decarboxylase, Chain A, domain 1"/>
    <property type="match status" value="1"/>
</dbReference>
<name>A0A067Z6S3_GLUOY</name>
<dbReference type="Pfam" id="PF01168">
    <property type="entry name" value="Ala_racemase_N"/>
    <property type="match status" value="1"/>
</dbReference>
<dbReference type="EC" id="5.1.1.1" evidence="4 7"/>
<dbReference type="Proteomes" id="UP000031656">
    <property type="component" value="Chromosome"/>
</dbReference>
<dbReference type="GO" id="GO:0008784">
    <property type="term" value="F:alanine racemase activity"/>
    <property type="evidence" value="ECO:0007669"/>
    <property type="project" value="UniProtKB-UniRule"/>
</dbReference>
<keyword evidence="5 7" id="KW-0663">Pyridoxal phosphate</keyword>
<dbReference type="InterPro" id="IPR020622">
    <property type="entry name" value="Ala_racemase_pyridoxalP-BS"/>
</dbReference>